<dbReference type="AlphaFoldDB" id="F4L7W9"/>
<evidence type="ECO:0000313" key="2">
    <source>
        <dbReference type="Proteomes" id="UP000008461"/>
    </source>
</evidence>
<dbReference type="EMBL" id="CP002692">
    <property type="protein sequence ID" value="AEE54477.1"/>
    <property type="molecule type" value="Genomic_DNA"/>
</dbReference>
<evidence type="ECO:0000313" key="1">
    <source>
        <dbReference type="EMBL" id="AEE54477.1"/>
    </source>
</evidence>
<keyword evidence="1" id="KW-0614">Plasmid</keyword>
<dbReference type="Gene3D" id="3.30.870.10">
    <property type="entry name" value="Endonuclease Chain A"/>
    <property type="match status" value="1"/>
</dbReference>
<sequence length="613" mass="69168">MLHPKHNLVDYGDQLIPPDGYVLSYAVGTTYSLDLESLMILPVALFYAQKLDANASELRYDMLHAITEAAKKITVFYQKGQLKVPKKYHHLMAYLEDGIQEITMPNAESSFHPKVWVIRYESKEAAPLYKVLVTSKNLTFSRDWDISFSTQGLVTDREHAGNKPLVHLIQYLEASGSRHIPPSFVADLHNVIFDIPDKFAAFRFVPVGIPNPVTNQSFRNPLTALKKSTSEMLIVSPFLDQPTLQSILETTSKPRYLLSRKEELDGIDENTLSGFCCWQFSSYFETAEFQPELEDGGSEPLPQNLHAKLFVSMQESVPFWFLGSANCTDPAQGRNVEFMVELKAENAPALKPKNLFDALTKPEKSDNITLFTKYDFTARVSLEAQKSVDKAIRRLKYELCKIPLKGIATLIEGGGTYNLSLEIDASTLSIPAEFTIQVKPLPEQQKASVALQPQKLNAIDSFGPYAETALSPFLAFKIIHKDLVYSQFLLPMEIDLPSSRLNKIFSAIIDSREKFLKYLGFLLSGENTERIGKRSEHETSPMANHNGSGAFTGAPVYEKLLLASSRFPERLKVIDELVERLKKETADSPEPIITKEFEDFWSVFQTFINIQNR</sequence>
<dbReference type="KEGG" id="hhy:Halhy_6661"/>
<dbReference type="Proteomes" id="UP000008461">
    <property type="component" value="Plasmid pHALHY01"/>
</dbReference>
<keyword evidence="2" id="KW-1185">Reference proteome</keyword>
<protein>
    <recommendedName>
        <fullName evidence="3">PLD phosphodiesterase domain-containing protein</fullName>
    </recommendedName>
</protein>
<proteinExistence type="predicted"/>
<name>F4L7W9_HALH1</name>
<geneLocation type="plasmid" evidence="1 2">
    <name>pHALHY01</name>
</geneLocation>
<dbReference type="InterPro" id="IPR059166">
    <property type="entry name" value="PLD-like_cat"/>
</dbReference>
<evidence type="ECO:0008006" key="3">
    <source>
        <dbReference type="Google" id="ProtNLM"/>
    </source>
</evidence>
<organism evidence="1 2">
    <name type="scientific">Haliscomenobacter hydrossis (strain ATCC 27775 / DSM 1100 / LMG 10767 / O)</name>
    <dbReference type="NCBI Taxonomy" id="760192"/>
    <lineage>
        <taxon>Bacteria</taxon>
        <taxon>Pseudomonadati</taxon>
        <taxon>Bacteroidota</taxon>
        <taxon>Saprospiria</taxon>
        <taxon>Saprospirales</taxon>
        <taxon>Haliscomenobacteraceae</taxon>
        <taxon>Haliscomenobacter</taxon>
    </lineage>
</organism>
<reference evidence="1 2" key="1">
    <citation type="journal article" date="2011" name="Stand. Genomic Sci.">
        <title>Complete genome sequence of Haliscomenobacter hydrossis type strain (O).</title>
        <authorList>
            <consortium name="US DOE Joint Genome Institute (JGI-PGF)"/>
            <person name="Daligault H."/>
            <person name="Lapidus A."/>
            <person name="Zeytun A."/>
            <person name="Nolan M."/>
            <person name="Lucas S."/>
            <person name="Del Rio T.G."/>
            <person name="Tice H."/>
            <person name="Cheng J.F."/>
            <person name="Tapia R."/>
            <person name="Han C."/>
            <person name="Goodwin L."/>
            <person name="Pitluck S."/>
            <person name="Liolios K."/>
            <person name="Pagani I."/>
            <person name="Ivanova N."/>
            <person name="Huntemann M."/>
            <person name="Mavromatis K."/>
            <person name="Mikhailova N."/>
            <person name="Pati A."/>
            <person name="Chen A."/>
            <person name="Palaniappan K."/>
            <person name="Land M."/>
            <person name="Hauser L."/>
            <person name="Brambilla E.M."/>
            <person name="Rohde M."/>
            <person name="Verbarg S."/>
            <person name="Goker M."/>
            <person name="Bristow J."/>
            <person name="Eisen J.A."/>
            <person name="Markowitz V."/>
            <person name="Hugenholtz P."/>
            <person name="Kyrpides N.C."/>
            <person name="Klenk H.P."/>
            <person name="Woyke T."/>
        </authorList>
    </citation>
    <scope>NUCLEOTIDE SEQUENCE [LARGE SCALE GENOMIC DNA]</scope>
    <source>
        <strain evidence="2">ATCC 27775 / DSM 1100 / LMG 10767 / O</strain>
        <plasmid evidence="2">Plasmid pHALHY01</plasmid>
    </source>
</reference>
<reference key="2">
    <citation type="submission" date="2011-04" db="EMBL/GenBank/DDBJ databases">
        <title>Complete sequence of plasmid 1 of Haliscomenobacter hydrossis DSM 1100.</title>
        <authorList>
            <consortium name="US DOE Joint Genome Institute (JGI-PGF)"/>
            <person name="Lucas S."/>
            <person name="Han J."/>
            <person name="Lapidus A."/>
            <person name="Bruce D."/>
            <person name="Goodwin L."/>
            <person name="Pitluck S."/>
            <person name="Peters L."/>
            <person name="Kyrpides N."/>
            <person name="Mavromatis K."/>
            <person name="Ivanova N."/>
            <person name="Ovchinnikova G."/>
            <person name="Pagani I."/>
            <person name="Daligault H."/>
            <person name="Detter J.C."/>
            <person name="Han C."/>
            <person name="Land M."/>
            <person name="Hauser L."/>
            <person name="Markowitz V."/>
            <person name="Cheng J.-F."/>
            <person name="Hugenholtz P."/>
            <person name="Woyke T."/>
            <person name="Wu D."/>
            <person name="Verbarg S."/>
            <person name="Frueling A."/>
            <person name="Brambilla E."/>
            <person name="Klenk H.-P."/>
            <person name="Eisen J.A."/>
        </authorList>
    </citation>
    <scope>NUCLEOTIDE SEQUENCE</scope>
    <source>
        <strain>DSM 1100</strain>
    </source>
</reference>
<gene>
    <name evidence="1" type="ordered locus">Halhy_6661</name>
</gene>
<dbReference type="CDD" id="cd09176">
    <property type="entry name" value="PLDc_unchar6"/>
    <property type="match status" value="1"/>
</dbReference>
<dbReference type="HOGENOM" id="CLU_031612_0_0_10"/>
<accession>F4L7W9</accession>